<gene>
    <name evidence="2" type="ORF">DAEQUDRAFT_732502</name>
</gene>
<keyword evidence="1" id="KW-0812">Transmembrane</keyword>
<dbReference type="AlphaFoldDB" id="A0A165LL51"/>
<name>A0A165LL51_9APHY</name>
<reference evidence="2 3" key="1">
    <citation type="journal article" date="2016" name="Mol. Biol. Evol.">
        <title>Comparative Genomics of Early-Diverging Mushroom-Forming Fungi Provides Insights into the Origins of Lignocellulose Decay Capabilities.</title>
        <authorList>
            <person name="Nagy L.G."/>
            <person name="Riley R."/>
            <person name="Tritt A."/>
            <person name="Adam C."/>
            <person name="Daum C."/>
            <person name="Floudas D."/>
            <person name="Sun H."/>
            <person name="Yadav J.S."/>
            <person name="Pangilinan J."/>
            <person name="Larsson K.H."/>
            <person name="Matsuura K."/>
            <person name="Barry K."/>
            <person name="Labutti K."/>
            <person name="Kuo R."/>
            <person name="Ohm R.A."/>
            <person name="Bhattacharya S.S."/>
            <person name="Shirouzu T."/>
            <person name="Yoshinaga Y."/>
            <person name="Martin F.M."/>
            <person name="Grigoriev I.V."/>
            <person name="Hibbett D.S."/>
        </authorList>
    </citation>
    <scope>NUCLEOTIDE SEQUENCE [LARGE SCALE GENOMIC DNA]</scope>
    <source>
        <strain evidence="2 3">L-15889</strain>
    </source>
</reference>
<evidence type="ECO:0000313" key="2">
    <source>
        <dbReference type="EMBL" id="KZT64563.1"/>
    </source>
</evidence>
<organism evidence="2 3">
    <name type="scientific">Daedalea quercina L-15889</name>
    <dbReference type="NCBI Taxonomy" id="1314783"/>
    <lineage>
        <taxon>Eukaryota</taxon>
        <taxon>Fungi</taxon>
        <taxon>Dikarya</taxon>
        <taxon>Basidiomycota</taxon>
        <taxon>Agaricomycotina</taxon>
        <taxon>Agaricomycetes</taxon>
        <taxon>Polyporales</taxon>
        <taxon>Fomitopsis</taxon>
    </lineage>
</organism>
<evidence type="ECO:0000313" key="3">
    <source>
        <dbReference type="Proteomes" id="UP000076727"/>
    </source>
</evidence>
<protein>
    <submittedName>
        <fullName evidence="2">Uncharacterized protein</fullName>
    </submittedName>
</protein>
<keyword evidence="1" id="KW-0472">Membrane</keyword>
<evidence type="ECO:0000256" key="1">
    <source>
        <dbReference type="SAM" id="Phobius"/>
    </source>
</evidence>
<accession>A0A165LL51</accession>
<dbReference type="Proteomes" id="UP000076727">
    <property type="component" value="Unassembled WGS sequence"/>
</dbReference>
<keyword evidence="1" id="KW-1133">Transmembrane helix</keyword>
<feature type="transmembrane region" description="Helical" evidence="1">
    <location>
        <begin position="20"/>
        <end position="37"/>
    </location>
</feature>
<keyword evidence="3" id="KW-1185">Reference proteome</keyword>
<sequence length="53" mass="5970">MASELSSVTKPPIQLEQLSFNNSDVVILFGLGFFCNLRTQTKSSMISYKRDVK</sequence>
<dbReference type="EMBL" id="KV429125">
    <property type="protein sequence ID" value="KZT64563.1"/>
    <property type="molecule type" value="Genomic_DNA"/>
</dbReference>
<proteinExistence type="predicted"/>